<gene>
    <name evidence="4" type="primary">LOC109479523</name>
</gene>
<organism evidence="3 4">
    <name type="scientific">Branchiostoma belcheri</name>
    <name type="common">Amphioxus</name>
    <dbReference type="NCBI Taxonomy" id="7741"/>
    <lineage>
        <taxon>Eukaryota</taxon>
        <taxon>Metazoa</taxon>
        <taxon>Chordata</taxon>
        <taxon>Cephalochordata</taxon>
        <taxon>Leptocardii</taxon>
        <taxon>Amphioxiformes</taxon>
        <taxon>Branchiostomatidae</taxon>
        <taxon>Branchiostoma</taxon>
    </lineage>
</organism>
<dbReference type="RefSeq" id="XP_019637062.1">
    <property type="nucleotide sequence ID" value="XM_019781503.1"/>
</dbReference>
<feature type="transmembrane region" description="Helical" evidence="2">
    <location>
        <begin position="20"/>
        <end position="40"/>
    </location>
</feature>
<name>A0A6P5A1I8_BRABE</name>
<proteinExistence type="predicted"/>
<keyword evidence="2" id="KW-0472">Membrane</keyword>
<dbReference type="Proteomes" id="UP000515135">
    <property type="component" value="Unplaced"/>
</dbReference>
<dbReference type="OrthoDB" id="330047at2759"/>
<feature type="transmembrane region" description="Helical" evidence="2">
    <location>
        <begin position="52"/>
        <end position="70"/>
    </location>
</feature>
<sequence>MATAALFLGFSSKEYPYVYLLYPGMILVGMCANITLLANITVGNLFGSRRSTVITVISGAFGSAPITFLVQKLLYAHLGVPFQHMCVALACLCVPSLLATFTLFPKYKFLPNSQREDRNDSQETEKLQKENSSEEESESETRTKETFMQVVTSRLYLLHLVYISIMNLNVIILVGTANIWFNLVTGNNNAQVSFWTDVFGVFQVLNVLMSPLCGFVYDLGLRGHKSEGTYTSCILSYPTAEYN</sequence>
<accession>A0A6P5A1I8</accession>
<dbReference type="GeneID" id="109479523"/>
<dbReference type="PANTHER" id="PTHR20765:SF1">
    <property type="entry name" value="EQUILIBRATIVE NUCLEOBASE TRANSPORTER 1"/>
    <property type="match status" value="1"/>
</dbReference>
<evidence type="ECO:0000256" key="1">
    <source>
        <dbReference type="SAM" id="MobiDB-lite"/>
    </source>
</evidence>
<dbReference type="InterPro" id="IPR036259">
    <property type="entry name" value="MFS_trans_sf"/>
</dbReference>
<dbReference type="SUPFAM" id="SSF103473">
    <property type="entry name" value="MFS general substrate transporter"/>
    <property type="match status" value="1"/>
</dbReference>
<evidence type="ECO:0000313" key="4">
    <source>
        <dbReference type="RefSeq" id="XP_019637062.1"/>
    </source>
</evidence>
<evidence type="ECO:0000256" key="2">
    <source>
        <dbReference type="SAM" id="Phobius"/>
    </source>
</evidence>
<feature type="transmembrane region" description="Helical" evidence="2">
    <location>
        <begin position="156"/>
        <end position="181"/>
    </location>
</feature>
<dbReference type="KEGG" id="bbel:109479523"/>
<keyword evidence="2" id="KW-0812">Transmembrane</keyword>
<dbReference type="Gene3D" id="1.20.1250.20">
    <property type="entry name" value="MFS general substrate transporter like domains"/>
    <property type="match status" value="1"/>
</dbReference>
<keyword evidence="3" id="KW-1185">Reference proteome</keyword>
<dbReference type="InterPro" id="IPR027197">
    <property type="entry name" value="SLC43A3"/>
</dbReference>
<feature type="compositionally biased region" description="Basic and acidic residues" evidence="1">
    <location>
        <begin position="114"/>
        <end position="132"/>
    </location>
</feature>
<reference evidence="4" key="1">
    <citation type="submission" date="2025-08" db="UniProtKB">
        <authorList>
            <consortium name="RefSeq"/>
        </authorList>
    </citation>
    <scope>IDENTIFICATION</scope>
    <source>
        <tissue evidence="4">Gonad</tissue>
    </source>
</reference>
<feature type="transmembrane region" description="Helical" evidence="2">
    <location>
        <begin position="82"/>
        <end position="104"/>
    </location>
</feature>
<feature type="transmembrane region" description="Helical" evidence="2">
    <location>
        <begin position="193"/>
        <end position="217"/>
    </location>
</feature>
<dbReference type="AlphaFoldDB" id="A0A6P5A1I8"/>
<feature type="region of interest" description="Disordered" evidence="1">
    <location>
        <begin position="114"/>
        <end position="143"/>
    </location>
</feature>
<keyword evidence="2" id="KW-1133">Transmembrane helix</keyword>
<evidence type="ECO:0000313" key="3">
    <source>
        <dbReference type="Proteomes" id="UP000515135"/>
    </source>
</evidence>
<dbReference type="PANTHER" id="PTHR20765">
    <property type="entry name" value="SOLUTE CARRIER FAMILY 43 MEMBER 3-RELATED"/>
    <property type="match status" value="1"/>
</dbReference>
<protein>
    <submittedName>
        <fullName evidence="4">Solute carrier family 43 member 3-like</fullName>
    </submittedName>
</protein>